<feature type="active site" description="Charge relay system" evidence="6">
    <location>
        <position position="160"/>
    </location>
</feature>
<evidence type="ECO:0000256" key="6">
    <source>
        <dbReference type="PROSITE-ProRule" id="PRU01240"/>
    </source>
</evidence>
<dbReference type="PANTHER" id="PTHR43806:SF11">
    <property type="entry name" value="CEREVISIN-RELATED"/>
    <property type="match status" value="1"/>
</dbReference>
<dbReference type="Pfam" id="PF00082">
    <property type="entry name" value="Peptidase_S8"/>
    <property type="match status" value="1"/>
</dbReference>
<organism evidence="9 10">
    <name type="scientific">Fluviicola chungangensis</name>
    <dbReference type="NCBI Taxonomy" id="2597671"/>
    <lineage>
        <taxon>Bacteria</taxon>
        <taxon>Pseudomonadati</taxon>
        <taxon>Bacteroidota</taxon>
        <taxon>Flavobacteriia</taxon>
        <taxon>Flavobacteriales</taxon>
        <taxon>Crocinitomicaceae</taxon>
        <taxon>Fluviicola</taxon>
    </lineage>
</organism>
<dbReference type="InterPro" id="IPR013783">
    <property type="entry name" value="Ig-like_fold"/>
</dbReference>
<feature type="domain" description="PKD" evidence="8">
    <location>
        <begin position="439"/>
        <end position="525"/>
    </location>
</feature>
<dbReference type="CDD" id="cd07473">
    <property type="entry name" value="Peptidases_S8_Subtilisin_like"/>
    <property type="match status" value="1"/>
</dbReference>
<dbReference type="SUPFAM" id="SSF52743">
    <property type="entry name" value="Subtilisin-like"/>
    <property type="match status" value="1"/>
</dbReference>
<dbReference type="AlphaFoldDB" id="A0A556MJC7"/>
<keyword evidence="10" id="KW-1185">Reference proteome</keyword>
<evidence type="ECO:0000256" key="3">
    <source>
        <dbReference type="ARBA" id="ARBA00022729"/>
    </source>
</evidence>
<keyword evidence="3 7" id="KW-0732">Signal</keyword>
<dbReference type="InterPro" id="IPR015500">
    <property type="entry name" value="Peptidase_S8_subtilisin-rel"/>
</dbReference>
<dbReference type="InterPro" id="IPR000601">
    <property type="entry name" value="PKD_dom"/>
</dbReference>
<evidence type="ECO:0000256" key="5">
    <source>
        <dbReference type="ARBA" id="ARBA00022825"/>
    </source>
</evidence>
<dbReference type="Gene3D" id="3.40.50.200">
    <property type="entry name" value="Peptidase S8/S53 domain"/>
    <property type="match status" value="1"/>
</dbReference>
<keyword evidence="4 6" id="KW-0378">Hydrolase</keyword>
<evidence type="ECO:0000256" key="2">
    <source>
        <dbReference type="ARBA" id="ARBA00022670"/>
    </source>
</evidence>
<dbReference type="Pfam" id="PF19408">
    <property type="entry name" value="PKD_6"/>
    <property type="match status" value="1"/>
</dbReference>
<dbReference type="GO" id="GO:0004252">
    <property type="term" value="F:serine-type endopeptidase activity"/>
    <property type="evidence" value="ECO:0007669"/>
    <property type="project" value="UniProtKB-UniRule"/>
</dbReference>
<dbReference type="PROSITE" id="PS51892">
    <property type="entry name" value="SUBTILASE"/>
    <property type="match status" value="1"/>
</dbReference>
<dbReference type="PROSITE" id="PS00137">
    <property type="entry name" value="SUBTILASE_HIS"/>
    <property type="match status" value="1"/>
</dbReference>
<dbReference type="InterPro" id="IPR026444">
    <property type="entry name" value="Secre_tail"/>
</dbReference>
<feature type="domain" description="PKD" evidence="8">
    <location>
        <begin position="880"/>
        <end position="958"/>
    </location>
</feature>
<dbReference type="CDD" id="cd00146">
    <property type="entry name" value="PKD"/>
    <property type="match status" value="1"/>
</dbReference>
<reference evidence="9 10" key="1">
    <citation type="submission" date="2019-07" db="EMBL/GenBank/DDBJ databases">
        <authorList>
            <person name="Huq M.A."/>
        </authorList>
    </citation>
    <scope>NUCLEOTIDE SEQUENCE [LARGE SCALE GENOMIC DNA]</scope>
    <source>
        <strain evidence="9 10">MAH-3</strain>
    </source>
</reference>
<gene>
    <name evidence="9" type="ORF">FO442_16820</name>
</gene>
<evidence type="ECO:0000256" key="4">
    <source>
        <dbReference type="ARBA" id="ARBA00022801"/>
    </source>
</evidence>
<dbReference type="Gene3D" id="2.60.40.10">
    <property type="entry name" value="Immunoglobulins"/>
    <property type="match status" value="3"/>
</dbReference>
<dbReference type="InterPro" id="IPR023828">
    <property type="entry name" value="Peptidase_S8_Ser-AS"/>
</dbReference>
<proteinExistence type="inferred from homology"/>
<dbReference type="Pfam" id="PF18962">
    <property type="entry name" value="Por_Secre_tail"/>
    <property type="match status" value="1"/>
</dbReference>
<dbReference type="NCBIfam" id="TIGR04183">
    <property type="entry name" value="Por_Secre_tail"/>
    <property type="match status" value="1"/>
</dbReference>
<feature type="active site" description="Charge relay system" evidence="6">
    <location>
        <position position="218"/>
    </location>
</feature>
<keyword evidence="2 6" id="KW-0645">Protease</keyword>
<dbReference type="InterPro" id="IPR036852">
    <property type="entry name" value="Peptidase_S8/S53_dom_sf"/>
</dbReference>
<dbReference type="PROSITE" id="PS00138">
    <property type="entry name" value="SUBTILASE_SER"/>
    <property type="match status" value="1"/>
</dbReference>
<dbReference type="PANTHER" id="PTHR43806">
    <property type="entry name" value="PEPTIDASE S8"/>
    <property type="match status" value="1"/>
</dbReference>
<dbReference type="PROSITE" id="PS50093">
    <property type="entry name" value="PKD"/>
    <property type="match status" value="2"/>
</dbReference>
<evidence type="ECO:0000313" key="9">
    <source>
        <dbReference type="EMBL" id="TSJ39969.1"/>
    </source>
</evidence>
<evidence type="ECO:0000256" key="7">
    <source>
        <dbReference type="SAM" id="SignalP"/>
    </source>
</evidence>
<dbReference type="Proteomes" id="UP000316008">
    <property type="component" value="Unassembled WGS sequence"/>
</dbReference>
<comment type="caution">
    <text evidence="9">The sequence shown here is derived from an EMBL/GenBank/DDBJ whole genome shotgun (WGS) entry which is preliminary data.</text>
</comment>
<evidence type="ECO:0000313" key="10">
    <source>
        <dbReference type="Proteomes" id="UP000316008"/>
    </source>
</evidence>
<dbReference type="InterPro" id="IPR022398">
    <property type="entry name" value="Peptidase_S8_His-AS"/>
</dbReference>
<sequence length="1050" mass="109910">MKKLLALLALIPLGLFAQTAHLNYQDGKIWFKLDNTVRISQPLKENPAKIPLQSIPGLEQIASKYGFINLSKPFAAAKNSDILQRTYLLEFSSIQDVERCIKELENLKGIEYAEKVPLDRMCLTPNDPSYSSQWGLSNINAPAAWNYFSTGSNVVVAIVDDAIERTHADLSPNLWVNPGEIAGNNIDDDNNGYIDDINGYDVASNDNNPNPPSASFDHGTHVSGIVSARSNNGVGVASIGFSCKLMCVKSTTTVGQVTNGYDGIVYAAVSGADVINMSWGGPSSSTTAQNIVNYAAGEGCILIAAAGNDNVNTQFYPAAYNNVVSVAATTSTNTKASFSNYGNWIDVSAPGNNIYSTTVGNTYGNKSGTSMASPMVAGLAGLMKSLNPTMPNADLINCLISTAANIDAQNPSYIGQLGSGRIDAAAAMACVAATLNNPPVADFSANFTAISAGGSVLFTNLSTYNPTSWSWTFTGGTPATFNGQNPPSITYNTPGTYNVSLTVTNANGTDTETKTGYIVVSAAAVCEKINLPTPGAWTPSNYYTGATVGADGWINGMNVYLDKQKAMYFDASASANTILNNVWVAFGLAYSATPSKIVPINVYDGTSGTPGALLGSTNLTMGQIMSDVNGGFYTEASFVNNPITLPASKKFFVSVGLTNLQWTAGVKDTLSIVSNSAGQTTPSAIWEQQSDNNWYQYTTAGSWNLSASLYVHPFLTNTPSQAVITPSALTICSGNSISFDAAGSTYQDTLLWYFPGGTPTVLPSAPTASVTYATPGTYDAILYTIGGGCSLFDSAFVSITVNPTPTISVSGNNTICNGASTALTASGASSLTWSPATGLSATTGNNVTANPTATTTYAITGTNGTCSNSTTITINVDDPSVASIEFIDSTIACPTSVTFDGSNSSHADSFSWAFPGGTPATSNSSSPTVTFDTDGMASVQLITSNSCGADTVTFPIQIMTTCGLGLEDLSINYLVTYNPDQGMIHILSDQGLTRGTAIQLYNGAGQLLVSNTLIDQMSSYQIPVSTYASGMYFIRIANEVQETTSKVIKN</sequence>
<dbReference type="GO" id="GO:0006508">
    <property type="term" value="P:proteolysis"/>
    <property type="evidence" value="ECO:0007669"/>
    <property type="project" value="UniProtKB-KW"/>
</dbReference>
<dbReference type="EMBL" id="VLPL01000010">
    <property type="protein sequence ID" value="TSJ39969.1"/>
    <property type="molecule type" value="Genomic_DNA"/>
</dbReference>
<protein>
    <submittedName>
        <fullName evidence="9">S8 family serine peptidase</fullName>
    </submittedName>
</protein>
<dbReference type="SMART" id="SM00089">
    <property type="entry name" value="PKD"/>
    <property type="match status" value="3"/>
</dbReference>
<evidence type="ECO:0000259" key="8">
    <source>
        <dbReference type="PROSITE" id="PS50093"/>
    </source>
</evidence>
<keyword evidence="5 6" id="KW-0720">Serine protease</keyword>
<feature type="chain" id="PRO_5022162730" evidence="7">
    <location>
        <begin position="18"/>
        <end position="1050"/>
    </location>
</feature>
<name>A0A556MJC7_9FLAO</name>
<comment type="similarity">
    <text evidence="1 6">Belongs to the peptidase S8 family.</text>
</comment>
<dbReference type="OrthoDB" id="1055762at2"/>
<evidence type="ECO:0000256" key="1">
    <source>
        <dbReference type="ARBA" id="ARBA00011073"/>
    </source>
</evidence>
<dbReference type="PRINTS" id="PR00723">
    <property type="entry name" value="SUBTILISIN"/>
</dbReference>
<dbReference type="RefSeq" id="WP_144334385.1">
    <property type="nucleotide sequence ID" value="NZ_VLPL01000010.1"/>
</dbReference>
<dbReference type="InterPro" id="IPR022409">
    <property type="entry name" value="PKD/Chitinase_dom"/>
</dbReference>
<dbReference type="Pfam" id="PF18911">
    <property type="entry name" value="PKD_4"/>
    <property type="match status" value="1"/>
</dbReference>
<dbReference type="InterPro" id="IPR034204">
    <property type="entry name" value="PfSUB1-like_cat_dom"/>
</dbReference>
<dbReference type="InterPro" id="IPR035986">
    <property type="entry name" value="PKD_dom_sf"/>
</dbReference>
<dbReference type="InterPro" id="IPR000209">
    <property type="entry name" value="Peptidase_S8/S53_dom"/>
</dbReference>
<dbReference type="SUPFAM" id="SSF49299">
    <property type="entry name" value="PKD domain"/>
    <property type="match status" value="3"/>
</dbReference>
<feature type="signal peptide" evidence="7">
    <location>
        <begin position="1"/>
        <end position="17"/>
    </location>
</feature>
<dbReference type="InterPro" id="IPR045829">
    <property type="entry name" value="PKD_6"/>
</dbReference>
<dbReference type="InterPro" id="IPR050131">
    <property type="entry name" value="Peptidase_S8_subtilisin-like"/>
</dbReference>
<feature type="active site" description="Charge relay system" evidence="6">
    <location>
        <position position="370"/>
    </location>
</feature>
<accession>A0A556MJC7</accession>